<reference evidence="1 2" key="1">
    <citation type="submission" date="2016-10" db="EMBL/GenBank/DDBJ databases">
        <authorList>
            <person name="de Groot N.N."/>
        </authorList>
    </citation>
    <scope>NUCLEOTIDE SEQUENCE [LARGE SCALE GENOMIC DNA]</scope>
    <source>
        <strain evidence="1 2">DSM 25383</strain>
    </source>
</reference>
<dbReference type="Proteomes" id="UP000183253">
    <property type="component" value="Unassembled WGS sequence"/>
</dbReference>
<proteinExistence type="predicted"/>
<organism evidence="1 2">
    <name type="scientific">Alistipes timonensis JC136</name>
    <dbReference type="NCBI Taxonomy" id="1033731"/>
    <lineage>
        <taxon>Bacteria</taxon>
        <taxon>Pseudomonadati</taxon>
        <taxon>Bacteroidota</taxon>
        <taxon>Bacteroidia</taxon>
        <taxon>Bacteroidales</taxon>
        <taxon>Rikenellaceae</taxon>
        <taxon>Alistipes</taxon>
    </lineage>
</organism>
<dbReference type="InterPro" id="IPR006944">
    <property type="entry name" value="Phage/GTA_portal"/>
</dbReference>
<accession>A0A1H3Y7A1</accession>
<evidence type="ECO:0000313" key="1">
    <source>
        <dbReference type="EMBL" id="SEA06784.1"/>
    </source>
</evidence>
<dbReference type="EMBL" id="FNRI01000001">
    <property type="protein sequence ID" value="SEA06784.1"/>
    <property type="molecule type" value="Genomic_DNA"/>
</dbReference>
<keyword evidence="2" id="KW-1185">Reference proteome</keyword>
<name>A0A1H3Y7A1_9BACT</name>
<evidence type="ECO:0000313" key="2">
    <source>
        <dbReference type="Proteomes" id="UP000183253"/>
    </source>
</evidence>
<protein>
    <submittedName>
        <fullName evidence="1">Phage portal protein, HK97 family</fullName>
    </submittedName>
</protein>
<gene>
    <name evidence="1" type="ORF">SAMN05444145_101449</name>
</gene>
<dbReference type="STRING" id="1033731.SAMN05444145_101449"/>
<dbReference type="AlphaFoldDB" id="A0A1H3Y7A1"/>
<dbReference type="Pfam" id="PF04860">
    <property type="entry name" value="Phage_portal"/>
    <property type="match status" value="1"/>
</dbReference>
<sequence length="130" mass="15099">MHFLMIFCSLWGNDYARIYRDKQYRPLRLKYYYPAKVEPVLTDNEELFYRLDSGEILPADDMIHLKGLSTNGYKGKSPIAVHRDNLALSVSAQQYGEMFFNQGGNMSGVFKYLSTLKPEAYERLKKDLLA</sequence>